<dbReference type="GO" id="GO:0004519">
    <property type="term" value="F:endonuclease activity"/>
    <property type="evidence" value="ECO:0007669"/>
    <property type="project" value="InterPro"/>
</dbReference>
<sequence>MSNQNWLNKIPLEWGNYLAGFTDGEGSFNVSLRKRDDHLMKWQVVLTFNVSQKESYILSQLKKYLGCGRIQQRKDGLHMYVCSNPLSIQERIIPFFRKFNFRSQQKKKNFSIFCQIAEKVFRKEHLTFQGLEEIVKFREELNEGKGRKRKYEIGDFQKSQEYPQRLYAKPRKFRKEFSAR</sequence>
<accession>A0A1F7JIX3</accession>
<feature type="domain" description="Homing endonuclease LAGLIDADG" evidence="1">
    <location>
        <begin position="18"/>
        <end position="116"/>
    </location>
</feature>
<dbReference type="PANTHER" id="PTHR36181">
    <property type="entry name" value="INTRON-ENCODED ENDONUCLEASE AI3-RELATED"/>
    <property type="match status" value="1"/>
</dbReference>
<organism evidence="2 3">
    <name type="scientific">Candidatus Roizmanbacteria bacterium RIFCSPLOWO2_01_FULL_45_11</name>
    <dbReference type="NCBI Taxonomy" id="1802070"/>
    <lineage>
        <taxon>Bacteria</taxon>
        <taxon>Candidatus Roizmaniibacteriota</taxon>
    </lineage>
</organism>
<dbReference type="PANTHER" id="PTHR36181:SF2">
    <property type="entry name" value="INTRON-ENCODED ENDONUCLEASE AI3-RELATED"/>
    <property type="match status" value="1"/>
</dbReference>
<reference evidence="2 3" key="1">
    <citation type="journal article" date="2016" name="Nat. Commun.">
        <title>Thousands of microbial genomes shed light on interconnected biogeochemical processes in an aquifer system.</title>
        <authorList>
            <person name="Anantharaman K."/>
            <person name="Brown C.T."/>
            <person name="Hug L.A."/>
            <person name="Sharon I."/>
            <person name="Castelle C.J."/>
            <person name="Probst A.J."/>
            <person name="Thomas B.C."/>
            <person name="Singh A."/>
            <person name="Wilkins M.J."/>
            <person name="Karaoz U."/>
            <person name="Brodie E.L."/>
            <person name="Williams K.H."/>
            <person name="Hubbard S.S."/>
            <person name="Banfield J.F."/>
        </authorList>
    </citation>
    <scope>NUCLEOTIDE SEQUENCE [LARGE SCALE GENOMIC DNA]</scope>
</reference>
<dbReference type="InterPro" id="IPR051289">
    <property type="entry name" value="LAGLIDADG_Endonuclease"/>
</dbReference>
<dbReference type="Pfam" id="PF00961">
    <property type="entry name" value="LAGLIDADG_1"/>
    <property type="match status" value="1"/>
</dbReference>
<evidence type="ECO:0000259" key="1">
    <source>
        <dbReference type="Pfam" id="PF00961"/>
    </source>
</evidence>
<dbReference type="Gene3D" id="3.10.28.10">
    <property type="entry name" value="Homing endonucleases"/>
    <property type="match status" value="1"/>
</dbReference>
<dbReference type="SUPFAM" id="SSF55608">
    <property type="entry name" value="Homing endonucleases"/>
    <property type="match status" value="1"/>
</dbReference>
<dbReference type="Proteomes" id="UP000178486">
    <property type="component" value="Unassembled WGS sequence"/>
</dbReference>
<evidence type="ECO:0000313" key="2">
    <source>
        <dbReference type="EMBL" id="OGK55567.1"/>
    </source>
</evidence>
<protein>
    <recommendedName>
        <fullName evidence="1">Homing endonuclease LAGLIDADG domain-containing protein</fullName>
    </recommendedName>
</protein>
<dbReference type="InterPro" id="IPR004860">
    <property type="entry name" value="LAGLIDADG_dom"/>
</dbReference>
<proteinExistence type="predicted"/>
<comment type="caution">
    <text evidence="2">The sequence shown here is derived from an EMBL/GenBank/DDBJ whole genome shotgun (WGS) entry which is preliminary data.</text>
</comment>
<evidence type="ECO:0000313" key="3">
    <source>
        <dbReference type="Proteomes" id="UP000178486"/>
    </source>
</evidence>
<name>A0A1F7JIX3_9BACT</name>
<dbReference type="InterPro" id="IPR027434">
    <property type="entry name" value="Homing_endonucl"/>
</dbReference>
<dbReference type="AlphaFoldDB" id="A0A1F7JIX3"/>
<gene>
    <name evidence="2" type="ORF">A3B56_02065</name>
</gene>
<dbReference type="EMBL" id="MGAU01000012">
    <property type="protein sequence ID" value="OGK55567.1"/>
    <property type="molecule type" value="Genomic_DNA"/>
</dbReference>